<feature type="non-terminal residue" evidence="2">
    <location>
        <position position="52"/>
    </location>
</feature>
<organism evidence="2 3">
    <name type="scientific">Phycomyces blakesleeanus</name>
    <dbReference type="NCBI Taxonomy" id="4837"/>
    <lineage>
        <taxon>Eukaryota</taxon>
        <taxon>Fungi</taxon>
        <taxon>Fungi incertae sedis</taxon>
        <taxon>Mucoromycota</taxon>
        <taxon>Mucoromycotina</taxon>
        <taxon>Mucoromycetes</taxon>
        <taxon>Mucorales</taxon>
        <taxon>Phycomycetaceae</taxon>
        <taxon>Phycomyces</taxon>
    </lineage>
</organism>
<evidence type="ECO:0000256" key="1">
    <source>
        <dbReference type="SAM" id="Phobius"/>
    </source>
</evidence>
<protein>
    <submittedName>
        <fullName evidence="2">Uncharacterized protein</fullName>
    </submittedName>
</protein>
<keyword evidence="1" id="KW-1133">Transmembrane helix</keyword>
<evidence type="ECO:0000313" key="2">
    <source>
        <dbReference type="EMBL" id="KAL0096988.1"/>
    </source>
</evidence>
<reference evidence="2 3" key="1">
    <citation type="submission" date="2024-04" db="EMBL/GenBank/DDBJ databases">
        <title>Symmetric and asymmetric DNA N6-adenine methylation regulates different biological responses in Mucorales.</title>
        <authorList>
            <consortium name="Lawrence Berkeley National Laboratory"/>
            <person name="Lax C."/>
            <person name="Mondo S.J."/>
            <person name="Osorio-Concepcion M."/>
            <person name="Muszewska A."/>
            <person name="Corrochano-Luque M."/>
            <person name="Gutierrez G."/>
            <person name="Riley R."/>
            <person name="Lipzen A."/>
            <person name="Guo J."/>
            <person name="Hundley H."/>
            <person name="Amirebrahimi M."/>
            <person name="Ng V."/>
            <person name="Lorenzo-Gutierrez D."/>
            <person name="Binder U."/>
            <person name="Yang J."/>
            <person name="Song Y."/>
            <person name="Canovas D."/>
            <person name="Navarro E."/>
            <person name="Freitag M."/>
            <person name="Gabaldon T."/>
            <person name="Grigoriev I.V."/>
            <person name="Corrochano L.M."/>
            <person name="Nicolas F.E."/>
            <person name="Garre V."/>
        </authorList>
    </citation>
    <scope>NUCLEOTIDE SEQUENCE [LARGE SCALE GENOMIC DNA]</scope>
    <source>
        <strain evidence="2 3">L51</strain>
    </source>
</reference>
<name>A0ABR3BDR2_PHYBL</name>
<keyword evidence="3" id="KW-1185">Reference proteome</keyword>
<sequence length="52" mass="6077">MFTLVWVVSLLYATNIMTWQTNKVLLEKAKLLFFPLIISRIYVSFSVFNSCS</sequence>
<comment type="caution">
    <text evidence="2">The sequence shown here is derived from an EMBL/GenBank/DDBJ whole genome shotgun (WGS) entry which is preliminary data.</text>
</comment>
<feature type="transmembrane region" description="Helical" evidence="1">
    <location>
        <begin position="31"/>
        <end position="51"/>
    </location>
</feature>
<gene>
    <name evidence="2" type="ORF">J3Q64DRAFT_1710491</name>
</gene>
<evidence type="ECO:0000313" key="3">
    <source>
        <dbReference type="Proteomes" id="UP001448207"/>
    </source>
</evidence>
<dbReference type="EMBL" id="JBCLYO010000001">
    <property type="protein sequence ID" value="KAL0096988.1"/>
    <property type="molecule type" value="Genomic_DNA"/>
</dbReference>
<dbReference type="Proteomes" id="UP001448207">
    <property type="component" value="Unassembled WGS sequence"/>
</dbReference>
<keyword evidence="1" id="KW-0812">Transmembrane</keyword>
<keyword evidence="1" id="KW-0472">Membrane</keyword>
<accession>A0ABR3BDR2</accession>
<proteinExistence type="predicted"/>